<dbReference type="Pfam" id="PF02899">
    <property type="entry name" value="Phage_int_SAM_1"/>
    <property type="match status" value="1"/>
</dbReference>
<dbReference type="PROSITE" id="PS51898">
    <property type="entry name" value="TYR_RECOMBINASE"/>
    <property type="match status" value="1"/>
</dbReference>
<accession>A0A6J6XQ50</accession>
<dbReference type="InterPro" id="IPR011010">
    <property type="entry name" value="DNA_brk_join_enz"/>
</dbReference>
<dbReference type="AlphaFoldDB" id="A0A6J6XQ50"/>
<dbReference type="InterPro" id="IPR044068">
    <property type="entry name" value="CB"/>
</dbReference>
<keyword evidence="3" id="KW-0233">DNA recombination</keyword>
<feature type="domain" description="Core-binding (CB)" evidence="5">
    <location>
        <begin position="5"/>
        <end position="98"/>
    </location>
</feature>
<dbReference type="InterPro" id="IPR004107">
    <property type="entry name" value="Integrase_SAM-like_N"/>
</dbReference>
<dbReference type="Gene3D" id="1.10.150.130">
    <property type="match status" value="1"/>
</dbReference>
<dbReference type="InterPro" id="IPR010998">
    <property type="entry name" value="Integrase_recombinase_N"/>
</dbReference>
<name>A0A6J6XQ50_9ZZZZ</name>
<feature type="domain" description="Tyr recombinase" evidence="4">
    <location>
        <begin position="122"/>
        <end position="305"/>
    </location>
</feature>
<dbReference type="GO" id="GO:0015074">
    <property type="term" value="P:DNA integration"/>
    <property type="evidence" value="ECO:0007669"/>
    <property type="project" value="UniProtKB-KW"/>
</dbReference>
<evidence type="ECO:0000313" key="6">
    <source>
        <dbReference type="EMBL" id="CAB4799411.1"/>
    </source>
</evidence>
<dbReference type="EMBL" id="CAFAAK010000089">
    <property type="protein sequence ID" value="CAB4799411.1"/>
    <property type="molecule type" value="Genomic_DNA"/>
</dbReference>
<dbReference type="Gene3D" id="1.10.443.10">
    <property type="entry name" value="Intergrase catalytic core"/>
    <property type="match status" value="1"/>
</dbReference>
<evidence type="ECO:0000259" key="5">
    <source>
        <dbReference type="PROSITE" id="PS51900"/>
    </source>
</evidence>
<dbReference type="GO" id="GO:0006310">
    <property type="term" value="P:DNA recombination"/>
    <property type="evidence" value="ECO:0007669"/>
    <property type="project" value="UniProtKB-KW"/>
</dbReference>
<dbReference type="PANTHER" id="PTHR30349">
    <property type="entry name" value="PHAGE INTEGRASE-RELATED"/>
    <property type="match status" value="1"/>
</dbReference>
<evidence type="ECO:0000256" key="2">
    <source>
        <dbReference type="ARBA" id="ARBA00023125"/>
    </source>
</evidence>
<reference evidence="6" key="1">
    <citation type="submission" date="2020-05" db="EMBL/GenBank/DDBJ databases">
        <authorList>
            <person name="Chiriac C."/>
            <person name="Salcher M."/>
            <person name="Ghai R."/>
            <person name="Kavagutti S V."/>
        </authorList>
    </citation>
    <scope>NUCLEOTIDE SEQUENCE</scope>
</reference>
<protein>
    <submittedName>
        <fullName evidence="6">Unannotated protein</fullName>
    </submittedName>
</protein>
<dbReference type="InterPro" id="IPR013762">
    <property type="entry name" value="Integrase-like_cat_sf"/>
</dbReference>
<dbReference type="InterPro" id="IPR050090">
    <property type="entry name" value="Tyrosine_recombinase_XerCD"/>
</dbReference>
<organism evidence="6">
    <name type="scientific">freshwater metagenome</name>
    <dbReference type="NCBI Taxonomy" id="449393"/>
    <lineage>
        <taxon>unclassified sequences</taxon>
        <taxon>metagenomes</taxon>
        <taxon>ecological metagenomes</taxon>
    </lineage>
</organism>
<proteinExistence type="predicted"/>
<dbReference type="Pfam" id="PF00589">
    <property type="entry name" value="Phage_integrase"/>
    <property type="match status" value="1"/>
</dbReference>
<keyword evidence="1" id="KW-0229">DNA integration</keyword>
<sequence>MRDLNLLGPWVRRFLLEHLVAERNLSHNTQISYRDTLSLLLPFAGTKMRKSVDRLNVFDISPGVIRSFLETIESVRNCSVATRNQRLGAIHSLAKFIGMRSPEHVSWCAEVRSIPFKKSAKPMIGYLDKPEMDALLNQPLRSTGQGARDYALLLFLYNSGARADEAAGLTIDCVQVGTSPCVRILGKGNKLRLCPLWPLTVAALKPLISDRDGKDRVFLGRTGDPMTRFGIHRLVTTYAALALGNQKPLKCTRVSPHTIRHTTAVHLLRAGVDINTIRAWLGHVSIDTTHIYAEVDLEMKAKALASVNIESLPKPSSKRGSNKSVMTFLSTL</sequence>
<dbReference type="GO" id="GO:0003677">
    <property type="term" value="F:DNA binding"/>
    <property type="evidence" value="ECO:0007669"/>
    <property type="project" value="UniProtKB-KW"/>
</dbReference>
<dbReference type="PROSITE" id="PS51900">
    <property type="entry name" value="CB"/>
    <property type="match status" value="1"/>
</dbReference>
<dbReference type="SUPFAM" id="SSF56349">
    <property type="entry name" value="DNA breaking-rejoining enzymes"/>
    <property type="match status" value="1"/>
</dbReference>
<gene>
    <name evidence="6" type="ORF">UFOPK3024_00514</name>
</gene>
<dbReference type="InterPro" id="IPR002104">
    <property type="entry name" value="Integrase_catalytic"/>
</dbReference>
<keyword evidence="2" id="KW-0238">DNA-binding</keyword>
<evidence type="ECO:0000256" key="1">
    <source>
        <dbReference type="ARBA" id="ARBA00022908"/>
    </source>
</evidence>
<evidence type="ECO:0000259" key="4">
    <source>
        <dbReference type="PROSITE" id="PS51898"/>
    </source>
</evidence>
<dbReference type="PANTHER" id="PTHR30349:SF81">
    <property type="entry name" value="TYROSINE RECOMBINASE XERC"/>
    <property type="match status" value="1"/>
</dbReference>
<evidence type="ECO:0000256" key="3">
    <source>
        <dbReference type="ARBA" id="ARBA00023172"/>
    </source>
</evidence>